<dbReference type="OrthoDB" id="10257492at2759"/>
<dbReference type="EMBL" id="KZ288520">
    <property type="protein sequence ID" value="PBC25097.1"/>
    <property type="molecule type" value="Genomic_DNA"/>
</dbReference>
<evidence type="ECO:0000256" key="6">
    <source>
        <dbReference type="RuleBase" id="RU004466"/>
    </source>
</evidence>
<evidence type="ECO:0000256" key="3">
    <source>
        <dbReference type="ARBA" id="ARBA00022723"/>
    </source>
</evidence>
<reference evidence="7 8" key="1">
    <citation type="submission" date="2014-07" db="EMBL/GenBank/DDBJ databases">
        <title>Genomic and transcriptomic analysis on Apis cerana provide comprehensive insights into honey bee biology.</title>
        <authorList>
            <person name="Diao Q."/>
            <person name="Sun L."/>
            <person name="Zheng H."/>
            <person name="Zheng H."/>
            <person name="Xu S."/>
            <person name="Wang S."/>
            <person name="Zeng Z."/>
            <person name="Hu F."/>
            <person name="Su S."/>
            <person name="Wu J."/>
        </authorList>
    </citation>
    <scope>NUCLEOTIDE SEQUENCE [LARGE SCALE GENOMIC DNA]</scope>
    <source>
        <tissue evidence="7">Pupae without intestine</tissue>
    </source>
</reference>
<dbReference type="PANTHER" id="PTHR11525:SF0">
    <property type="entry name" value="FARNESYL PYROPHOSPHATE SYNTHASE"/>
    <property type="match status" value="1"/>
</dbReference>
<keyword evidence="3" id="KW-0479">Metal-binding</keyword>
<dbReference type="STRING" id="94128.A0A2A3E023"/>
<evidence type="ECO:0000256" key="1">
    <source>
        <dbReference type="ARBA" id="ARBA00001946"/>
    </source>
</evidence>
<keyword evidence="4" id="KW-0460">Magnesium</keyword>
<dbReference type="Proteomes" id="UP000242457">
    <property type="component" value="Unassembled WGS sequence"/>
</dbReference>
<dbReference type="PANTHER" id="PTHR11525">
    <property type="entry name" value="FARNESYL-PYROPHOSPHATE SYNTHETASE"/>
    <property type="match status" value="1"/>
</dbReference>
<dbReference type="GO" id="GO:0004337">
    <property type="term" value="F:(2E,6E)-farnesyl diphosphate synthase activity"/>
    <property type="evidence" value="ECO:0007669"/>
    <property type="project" value="TreeGrafter"/>
</dbReference>
<evidence type="ECO:0000256" key="2">
    <source>
        <dbReference type="ARBA" id="ARBA00022679"/>
    </source>
</evidence>
<keyword evidence="8" id="KW-1185">Reference proteome</keyword>
<dbReference type="GO" id="GO:0005737">
    <property type="term" value="C:cytoplasm"/>
    <property type="evidence" value="ECO:0007669"/>
    <property type="project" value="TreeGrafter"/>
</dbReference>
<dbReference type="Pfam" id="PF00348">
    <property type="entry name" value="polyprenyl_synt"/>
    <property type="match status" value="2"/>
</dbReference>
<protein>
    <submittedName>
        <fullName evidence="7">Farnesyl pyrophosphate synthase</fullName>
    </submittedName>
</protein>
<dbReference type="InterPro" id="IPR008949">
    <property type="entry name" value="Isoprenoid_synthase_dom_sf"/>
</dbReference>
<comment type="similarity">
    <text evidence="6">Belongs to the FPP/GGPP synthase family.</text>
</comment>
<dbReference type="InterPro" id="IPR000092">
    <property type="entry name" value="Polyprenyl_synt"/>
</dbReference>
<accession>A0A2A3E023</accession>
<evidence type="ECO:0000313" key="7">
    <source>
        <dbReference type="EMBL" id="PBC25097.1"/>
    </source>
</evidence>
<dbReference type="GO" id="GO:0045337">
    <property type="term" value="P:farnesyl diphosphate biosynthetic process"/>
    <property type="evidence" value="ECO:0007669"/>
    <property type="project" value="TreeGrafter"/>
</dbReference>
<dbReference type="GO" id="GO:0004161">
    <property type="term" value="F:dimethylallyltranstransferase activity"/>
    <property type="evidence" value="ECO:0007669"/>
    <property type="project" value="TreeGrafter"/>
</dbReference>
<dbReference type="InterPro" id="IPR039702">
    <property type="entry name" value="FPS1-like"/>
</dbReference>
<organism evidence="7 8">
    <name type="scientific">Apis cerana cerana</name>
    <name type="common">Oriental honeybee</name>
    <dbReference type="NCBI Taxonomy" id="94128"/>
    <lineage>
        <taxon>Eukaryota</taxon>
        <taxon>Metazoa</taxon>
        <taxon>Ecdysozoa</taxon>
        <taxon>Arthropoda</taxon>
        <taxon>Hexapoda</taxon>
        <taxon>Insecta</taxon>
        <taxon>Pterygota</taxon>
        <taxon>Neoptera</taxon>
        <taxon>Endopterygota</taxon>
        <taxon>Hymenoptera</taxon>
        <taxon>Apocrita</taxon>
        <taxon>Aculeata</taxon>
        <taxon>Apoidea</taxon>
        <taxon>Anthophila</taxon>
        <taxon>Apidae</taxon>
        <taxon>Apis</taxon>
    </lineage>
</organism>
<proteinExistence type="inferred from homology"/>
<dbReference type="AlphaFoldDB" id="A0A2A3E023"/>
<comment type="cofactor">
    <cofactor evidence="1">
        <name>Mg(2+)</name>
        <dbReference type="ChEBI" id="CHEBI:18420"/>
    </cofactor>
</comment>
<dbReference type="SUPFAM" id="SSF48576">
    <property type="entry name" value="Terpenoid synthases"/>
    <property type="match status" value="2"/>
</dbReference>
<dbReference type="GO" id="GO:0042811">
    <property type="term" value="P:pheromone biosynthetic process"/>
    <property type="evidence" value="ECO:0007669"/>
    <property type="project" value="UniProtKB-ARBA"/>
</dbReference>
<dbReference type="Gene3D" id="1.10.600.10">
    <property type="entry name" value="Farnesyl Diphosphate Synthase"/>
    <property type="match status" value="2"/>
</dbReference>
<sequence>MLPFSLAMRFAGIIDPEMHREAENILIKMGHFFQVQNDFLDYYSKEEIGGKSGTDIQEGKCTWPIVVVLERATAEQKIILKNTITRKSFITSLLKIAVKPIVLDTKLDEWIYGSNFTEQIKEARTMQKVCAGIKPIAKVSNKVRRLVDSFNDEKNKLMTVWPNIVSELTEDNNEELLDVNKWITEVLEYNVPKGGKRRSVSFVIACKLLTSQDQLTEENIRLAHILAWCIEIMQAVHTMADDILDHANMRRNQPAWHVKIGLFAVNDILLIETCIYKLIQKYFKSKECYGDIMNTFLKDNKMEEMMKF</sequence>
<keyword evidence="2 6" id="KW-0808">Transferase</keyword>
<dbReference type="CDD" id="cd00867">
    <property type="entry name" value="Trans_IPPS"/>
    <property type="match status" value="1"/>
</dbReference>
<gene>
    <name evidence="7" type="ORF">APICC_07487</name>
</gene>
<dbReference type="GO" id="GO:0046872">
    <property type="term" value="F:metal ion binding"/>
    <property type="evidence" value="ECO:0007669"/>
    <property type="project" value="UniProtKB-KW"/>
</dbReference>
<evidence type="ECO:0000256" key="5">
    <source>
        <dbReference type="ARBA" id="ARBA00033740"/>
    </source>
</evidence>
<evidence type="ECO:0000313" key="8">
    <source>
        <dbReference type="Proteomes" id="UP000242457"/>
    </source>
</evidence>
<name>A0A2A3E023_APICC</name>
<comment type="pathway">
    <text evidence="5">Pheromone biosynthesis.</text>
</comment>
<evidence type="ECO:0000256" key="4">
    <source>
        <dbReference type="ARBA" id="ARBA00022842"/>
    </source>
</evidence>